<name>A0A6F9DKF4_9ASCI</name>
<keyword evidence="2" id="KW-0472">Membrane</keyword>
<protein>
    <submittedName>
        <fullName evidence="4">Lysosomal-associated transmembrane protein 4A</fullName>
    </submittedName>
</protein>
<dbReference type="AlphaFoldDB" id="A0A6F9DKF4"/>
<feature type="chain" id="PRO_5026045087" evidence="3">
    <location>
        <begin position="21"/>
        <end position="237"/>
    </location>
</feature>
<evidence type="ECO:0000313" key="4">
    <source>
        <dbReference type="EMBL" id="CAB3263385.1"/>
    </source>
</evidence>
<evidence type="ECO:0000256" key="3">
    <source>
        <dbReference type="SAM" id="SignalP"/>
    </source>
</evidence>
<proteinExistence type="evidence at transcript level"/>
<organism evidence="4">
    <name type="scientific">Phallusia mammillata</name>
    <dbReference type="NCBI Taxonomy" id="59560"/>
    <lineage>
        <taxon>Eukaryota</taxon>
        <taxon>Metazoa</taxon>
        <taxon>Chordata</taxon>
        <taxon>Tunicata</taxon>
        <taxon>Ascidiacea</taxon>
        <taxon>Phlebobranchia</taxon>
        <taxon>Ascidiidae</taxon>
        <taxon>Phallusia</taxon>
    </lineage>
</organism>
<reference evidence="4" key="1">
    <citation type="submission" date="2020-04" db="EMBL/GenBank/DDBJ databases">
        <authorList>
            <person name="Neveu A P."/>
        </authorList>
    </citation>
    <scope>NUCLEOTIDE SEQUENCE</scope>
    <source>
        <tissue evidence="4">Whole embryo</tissue>
    </source>
</reference>
<feature type="signal peptide" evidence="3">
    <location>
        <begin position="1"/>
        <end position="20"/>
    </location>
</feature>
<gene>
    <name evidence="4" type="primary">Laptm4a-003</name>
</gene>
<dbReference type="EMBL" id="LR787523">
    <property type="protein sequence ID" value="CAB3263385.1"/>
    <property type="molecule type" value="mRNA"/>
</dbReference>
<keyword evidence="2 4" id="KW-0812">Transmembrane</keyword>
<sequence length="237" mass="26190">MFIEVKGIVFFLLSLDTVCSTVLHSDDVCFPGLTTRYCGTEKCQIVEPLKLSRCCKKQEVMKCCTMYELLHATDYTVITTVALSKPIHPQLSNAVTHAPGLSIVSFGVGATVGVIIGLIMLFIGCGIAFHYCCQRPIPSGYHSPVISYRQTGLRGRNSQVISIPWEPTRRGSHVNISINCQGIHTVSFRSTPEQTPCDEPPKYEDVSKVSFPVHLEEQPLTNQDLPTYASIVSREDP</sequence>
<feature type="transmembrane region" description="Helical" evidence="2">
    <location>
        <begin position="103"/>
        <end position="129"/>
    </location>
</feature>
<keyword evidence="2" id="KW-1133">Transmembrane helix</keyword>
<accession>A0A6F9DKF4</accession>
<feature type="region of interest" description="Disordered" evidence="1">
    <location>
        <begin position="218"/>
        <end position="237"/>
    </location>
</feature>
<evidence type="ECO:0000256" key="1">
    <source>
        <dbReference type="SAM" id="MobiDB-lite"/>
    </source>
</evidence>
<evidence type="ECO:0000256" key="2">
    <source>
        <dbReference type="SAM" id="Phobius"/>
    </source>
</evidence>
<keyword evidence="3" id="KW-0732">Signal</keyword>